<dbReference type="Gene3D" id="3.30.2010.10">
    <property type="entry name" value="Metalloproteases ('zincins'), catalytic domain"/>
    <property type="match status" value="1"/>
</dbReference>
<reference evidence="2" key="1">
    <citation type="journal article" date="2014" name="Int. J. Syst. Evol. Microbiol.">
        <title>Complete genome sequence of Corynebacterium casei LMG S-19264T (=DSM 44701T), isolated from a smear-ripened cheese.</title>
        <authorList>
            <consortium name="US DOE Joint Genome Institute (JGI-PGF)"/>
            <person name="Walter F."/>
            <person name="Albersmeier A."/>
            <person name="Kalinowski J."/>
            <person name="Ruckert C."/>
        </authorList>
    </citation>
    <scope>NUCLEOTIDE SEQUENCE</scope>
    <source>
        <strain evidence="2">CCM 8606</strain>
    </source>
</reference>
<reference evidence="2" key="2">
    <citation type="submission" date="2020-09" db="EMBL/GenBank/DDBJ databases">
        <authorList>
            <person name="Sun Q."/>
            <person name="Sedlacek I."/>
        </authorList>
    </citation>
    <scope>NUCLEOTIDE SEQUENCE</scope>
    <source>
        <strain evidence="2">CCM 8606</strain>
    </source>
</reference>
<dbReference type="Pfam" id="PF01863">
    <property type="entry name" value="YgjP-like"/>
    <property type="match status" value="2"/>
</dbReference>
<sequence>MGIMTFSAIYGDTAHSYATHSHATHSDTAQTYATQTYTTNTYQTRAYATDDYLVHGNTLHAHTVEQSRIVEQSRLARQSSTATVSKTILVDGLEVHIIRKPIKRLYLRVKPPAGEIVVTAPNRVPQRDIVALVRERKDWIARARQHVSSPASQQARQPWSQERIDQAHAILNQRIPPLLRHWVPIIGKSPTALTLRRMKTRWGSCTPATGRIRINLELAYLPEQYLEYVLVHELTHLWERGHGAGFQRRMTQYLPQWKQLRSQLNNIVLR</sequence>
<dbReference type="InterPro" id="IPR053136">
    <property type="entry name" value="UTP_pyrophosphatase-like"/>
</dbReference>
<dbReference type="CDD" id="cd07344">
    <property type="entry name" value="M48_yhfN_like"/>
    <property type="match status" value="1"/>
</dbReference>
<dbReference type="PANTHER" id="PTHR30399">
    <property type="entry name" value="UNCHARACTERIZED PROTEIN YGJP"/>
    <property type="match status" value="1"/>
</dbReference>
<comment type="caution">
    <text evidence="2">The sequence shown here is derived from an EMBL/GenBank/DDBJ whole genome shotgun (WGS) entry which is preliminary data.</text>
</comment>
<evidence type="ECO:0000313" key="2">
    <source>
        <dbReference type="EMBL" id="GGI15612.1"/>
    </source>
</evidence>
<dbReference type="InterPro" id="IPR002725">
    <property type="entry name" value="YgjP-like_metallopeptidase"/>
</dbReference>
<dbReference type="AlphaFoldDB" id="A0A8J3AJC3"/>
<proteinExistence type="predicted"/>
<gene>
    <name evidence="2" type="ORF">GCM10007377_16760</name>
</gene>
<dbReference type="PANTHER" id="PTHR30399:SF1">
    <property type="entry name" value="UTP PYROPHOSPHATASE"/>
    <property type="match status" value="1"/>
</dbReference>
<protein>
    <recommendedName>
        <fullName evidence="1">YgjP-like metallopeptidase domain-containing protein</fullName>
    </recommendedName>
</protein>
<evidence type="ECO:0000313" key="3">
    <source>
        <dbReference type="Proteomes" id="UP000619536"/>
    </source>
</evidence>
<keyword evidence="3" id="KW-1185">Reference proteome</keyword>
<dbReference type="Proteomes" id="UP000619536">
    <property type="component" value="Unassembled WGS sequence"/>
</dbReference>
<feature type="domain" description="YgjP-like metallopeptidase" evidence="1">
    <location>
        <begin position="106"/>
        <end position="163"/>
    </location>
</feature>
<dbReference type="EMBL" id="BMDH01000007">
    <property type="protein sequence ID" value="GGI15612.1"/>
    <property type="molecule type" value="Genomic_DNA"/>
</dbReference>
<organism evidence="2 3">
    <name type="scientific">Galliscardovia ingluviei</name>
    <dbReference type="NCBI Taxonomy" id="1769422"/>
    <lineage>
        <taxon>Bacteria</taxon>
        <taxon>Bacillati</taxon>
        <taxon>Actinomycetota</taxon>
        <taxon>Actinomycetes</taxon>
        <taxon>Bifidobacteriales</taxon>
        <taxon>Bifidobacteriaceae</taxon>
        <taxon>Galliscardovia</taxon>
    </lineage>
</organism>
<name>A0A8J3AJC3_9BIFI</name>
<accession>A0A8J3AJC3</accession>
<feature type="domain" description="YgjP-like metallopeptidase" evidence="1">
    <location>
        <begin position="171"/>
        <end position="266"/>
    </location>
</feature>
<evidence type="ECO:0000259" key="1">
    <source>
        <dbReference type="Pfam" id="PF01863"/>
    </source>
</evidence>